<reference evidence="1" key="3">
    <citation type="submission" date="2015-04" db="UniProtKB">
        <authorList>
            <consortium name="EnsemblPlants"/>
        </authorList>
    </citation>
    <scope>IDENTIFICATION</scope>
</reference>
<sequence>MARKAEVRALAAAIEGANAVILAAPAPVPPLPSPLCPPRRCIADTVVHAIRSSPSIFVLASLAPLPPSLELRPPMHAIGKRFTLAARHGACPFYESQADGVSIITEDTSSEESSLA</sequence>
<reference evidence="2" key="2">
    <citation type="submission" date="2013-12" db="EMBL/GenBank/DDBJ databases">
        <authorList>
            <person name="Yu Y."/>
            <person name="Lee S."/>
            <person name="de Baynast K."/>
            <person name="Wissotski M."/>
            <person name="Liu L."/>
            <person name="Talag J."/>
            <person name="Goicoechea J."/>
            <person name="Angelova A."/>
            <person name="Jetty R."/>
            <person name="Kudrna D."/>
            <person name="Golser W."/>
            <person name="Rivera L."/>
            <person name="Zhang J."/>
            <person name="Wing R."/>
        </authorList>
    </citation>
    <scope>NUCLEOTIDE SEQUENCE</scope>
</reference>
<reference evidence="1 2" key="1">
    <citation type="submission" date="2012-08" db="EMBL/GenBank/DDBJ databases">
        <title>Oryza genome evolution.</title>
        <authorList>
            <person name="Wing R.A."/>
        </authorList>
    </citation>
    <scope>NUCLEOTIDE SEQUENCE</scope>
</reference>
<accession>A0A0D9XR00</accession>
<protein>
    <submittedName>
        <fullName evidence="1">Uncharacterized protein</fullName>
    </submittedName>
</protein>
<keyword evidence="2" id="KW-1185">Reference proteome</keyword>
<organism evidence="1 2">
    <name type="scientific">Leersia perrieri</name>
    <dbReference type="NCBI Taxonomy" id="77586"/>
    <lineage>
        <taxon>Eukaryota</taxon>
        <taxon>Viridiplantae</taxon>
        <taxon>Streptophyta</taxon>
        <taxon>Embryophyta</taxon>
        <taxon>Tracheophyta</taxon>
        <taxon>Spermatophyta</taxon>
        <taxon>Magnoliopsida</taxon>
        <taxon>Liliopsida</taxon>
        <taxon>Poales</taxon>
        <taxon>Poaceae</taxon>
        <taxon>BOP clade</taxon>
        <taxon>Oryzoideae</taxon>
        <taxon>Oryzeae</taxon>
        <taxon>Oryzinae</taxon>
        <taxon>Leersia</taxon>
    </lineage>
</organism>
<dbReference type="HOGENOM" id="CLU_143104_0_0_1"/>
<dbReference type="AlphaFoldDB" id="A0A0D9XR00"/>
<proteinExistence type="predicted"/>
<name>A0A0D9XR00_9ORYZ</name>
<evidence type="ECO:0000313" key="2">
    <source>
        <dbReference type="Proteomes" id="UP000032180"/>
    </source>
</evidence>
<dbReference type="Gramene" id="LPERR11G07780.1">
    <property type="protein sequence ID" value="LPERR11G07780.1"/>
    <property type="gene ID" value="LPERR11G07780"/>
</dbReference>
<dbReference type="EnsemblPlants" id="LPERR11G07780.1">
    <property type="protein sequence ID" value="LPERR11G07780.1"/>
    <property type="gene ID" value="LPERR11G07780"/>
</dbReference>
<dbReference type="Proteomes" id="UP000032180">
    <property type="component" value="Chromosome 11"/>
</dbReference>
<evidence type="ECO:0000313" key="1">
    <source>
        <dbReference type="EnsemblPlants" id="LPERR11G07780.1"/>
    </source>
</evidence>